<evidence type="ECO:0000256" key="4">
    <source>
        <dbReference type="ARBA" id="ARBA00022692"/>
    </source>
</evidence>
<comment type="subcellular location">
    <subcellularLocation>
        <location evidence="1">Cell membrane</location>
        <topology evidence="1">Multi-pass membrane protein</topology>
    </subcellularLocation>
</comment>
<dbReference type="EC" id="3.6.1.27" evidence="2"/>
<evidence type="ECO:0000313" key="12">
    <source>
        <dbReference type="EMBL" id="SIT12253.1"/>
    </source>
</evidence>
<keyword evidence="5" id="KW-0378">Hydrolase</keyword>
<organism evidence="12 13">
    <name type="scientific">Neptunomonas antarctica</name>
    <dbReference type="NCBI Taxonomy" id="619304"/>
    <lineage>
        <taxon>Bacteria</taxon>
        <taxon>Pseudomonadati</taxon>
        <taxon>Pseudomonadota</taxon>
        <taxon>Gammaproteobacteria</taxon>
        <taxon>Oceanospirillales</taxon>
        <taxon>Oceanospirillaceae</taxon>
        <taxon>Neptunomonas</taxon>
    </lineage>
</organism>
<dbReference type="SUPFAM" id="SSF48317">
    <property type="entry name" value="Acid phosphatase/Vanadium-dependent haloperoxidase"/>
    <property type="match status" value="1"/>
</dbReference>
<comment type="catalytic activity">
    <reaction evidence="9">
        <text>di-trans,octa-cis-undecaprenyl diphosphate + H2O = di-trans,octa-cis-undecaprenyl phosphate + phosphate + H(+)</text>
        <dbReference type="Rhea" id="RHEA:28094"/>
        <dbReference type="ChEBI" id="CHEBI:15377"/>
        <dbReference type="ChEBI" id="CHEBI:15378"/>
        <dbReference type="ChEBI" id="CHEBI:43474"/>
        <dbReference type="ChEBI" id="CHEBI:58405"/>
        <dbReference type="ChEBI" id="CHEBI:60392"/>
        <dbReference type="EC" id="3.6.1.27"/>
    </reaction>
</comment>
<protein>
    <recommendedName>
        <fullName evidence="2">undecaprenyl-diphosphate phosphatase</fullName>
        <ecNumber evidence="2">3.6.1.27</ecNumber>
    </recommendedName>
    <alternativeName>
        <fullName evidence="8">Undecaprenyl pyrophosphate phosphatase</fullName>
    </alternativeName>
</protein>
<keyword evidence="7 10" id="KW-0472">Membrane</keyword>
<evidence type="ECO:0000256" key="7">
    <source>
        <dbReference type="ARBA" id="ARBA00023136"/>
    </source>
</evidence>
<dbReference type="Pfam" id="PF01569">
    <property type="entry name" value="PAP2"/>
    <property type="match status" value="1"/>
</dbReference>
<proteinExistence type="predicted"/>
<dbReference type="PANTHER" id="PTHR14969:SF62">
    <property type="entry name" value="DECAPRENYLPHOSPHORYL-5-PHOSPHORIBOSE PHOSPHATASE RV3807C-RELATED"/>
    <property type="match status" value="1"/>
</dbReference>
<evidence type="ECO:0000259" key="11">
    <source>
        <dbReference type="SMART" id="SM00014"/>
    </source>
</evidence>
<dbReference type="PANTHER" id="PTHR14969">
    <property type="entry name" value="SPHINGOSINE-1-PHOSPHATE PHOSPHOHYDROLASE"/>
    <property type="match status" value="1"/>
</dbReference>
<evidence type="ECO:0000256" key="1">
    <source>
        <dbReference type="ARBA" id="ARBA00004651"/>
    </source>
</evidence>
<dbReference type="InterPro" id="IPR000326">
    <property type="entry name" value="PAP2/HPO"/>
</dbReference>
<dbReference type="EMBL" id="FTOE01000017">
    <property type="protein sequence ID" value="SIT12253.1"/>
    <property type="molecule type" value="Genomic_DNA"/>
</dbReference>
<gene>
    <name evidence="12" type="ORF">SAMN05421760_11734</name>
</gene>
<feature type="transmembrane region" description="Helical" evidence="10">
    <location>
        <begin position="113"/>
        <end position="137"/>
    </location>
</feature>
<reference evidence="13" key="1">
    <citation type="submission" date="2017-01" db="EMBL/GenBank/DDBJ databases">
        <authorList>
            <person name="Varghese N."/>
            <person name="Submissions S."/>
        </authorList>
    </citation>
    <scope>NUCLEOTIDE SEQUENCE [LARGE SCALE GENOMIC DNA]</scope>
    <source>
        <strain evidence="13">DSM 22306</strain>
    </source>
</reference>
<evidence type="ECO:0000256" key="5">
    <source>
        <dbReference type="ARBA" id="ARBA00022801"/>
    </source>
</evidence>
<name>A0A1N7PNM6_9GAMM</name>
<dbReference type="InterPro" id="IPR036938">
    <property type="entry name" value="PAP2/HPO_sf"/>
</dbReference>
<dbReference type="STRING" id="619304.SAMN05421760_11734"/>
<feature type="transmembrane region" description="Helical" evidence="10">
    <location>
        <begin position="60"/>
        <end position="80"/>
    </location>
</feature>
<dbReference type="Proteomes" id="UP000185999">
    <property type="component" value="Unassembled WGS sequence"/>
</dbReference>
<dbReference type="AlphaFoldDB" id="A0A1N7PNM6"/>
<keyword evidence="4 10" id="KW-0812">Transmembrane</keyword>
<keyword evidence="6 10" id="KW-1133">Transmembrane helix</keyword>
<feature type="transmembrane region" description="Helical" evidence="10">
    <location>
        <begin position="149"/>
        <end position="170"/>
    </location>
</feature>
<keyword evidence="3" id="KW-1003">Cell membrane</keyword>
<sequence length="172" mass="18887">MLSLQTINTFDTSLFYWFQSRRQMHAGVTLTSRYISRLGDGVMYILLGMLLAIFEPQDGAAFFRSGLFAFLIEFPLYLFLKNTIRRDRPCERLSVEVAVKPTEKFGFPSGHAAAAFVFASVLSQIYPSIALLAYSIAMLISVSRVVLGVHYPADIVAGAAVGIVCGFLSVGS</sequence>
<evidence type="ECO:0000256" key="3">
    <source>
        <dbReference type="ARBA" id="ARBA00022475"/>
    </source>
</evidence>
<dbReference type="Gene3D" id="1.20.144.10">
    <property type="entry name" value="Phosphatidic acid phosphatase type 2/haloperoxidase"/>
    <property type="match status" value="1"/>
</dbReference>
<evidence type="ECO:0000256" key="10">
    <source>
        <dbReference type="SAM" id="Phobius"/>
    </source>
</evidence>
<evidence type="ECO:0000256" key="9">
    <source>
        <dbReference type="ARBA" id="ARBA00047594"/>
    </source>
</evidence>
<accession>A0A1N7PNM6</accession>
<dbReference type="RefSeq" id="WP_054341904.1">
    <property type="nucleotide sequence ID" value="NZ_FTOE01000017.1"/>
</dbReference>
<evidence type="ECO:0000313" key="13">
    <source>
        <dbReference type="Proteomes" id="UP000185999"/>
    </source>
</evidence>
<dbReference type="GO" id="GO:0005886">
    <property type="term" value="C:plasma membrane"/>
    <property type="evidence" value="ECO:0007669"/>
    <property type="project" value="UniProtKB-SubCell"/>
</dbReference>
<dbReference type="OrthoDB" id="9780507at2"/>
<evidence type="ECO:0000256" key="8">
    <source>
        <dbReference type="ARBA" id="ARBA00032707"/>
    </source>
</evidence>
<dbReference type="SMART" id="SM00014">
    <property type="entry name" value="acidPPc"/>
    <property type="match status" value="1"/>
</dbReference>
<feature type="domain" description="Phosphatidic acid phosphatase type 2/haloperoxidase" evidence="11">
    <location>
        <begin position="65"/>
        <end position="170"/>
    </location>
</feature>
<keyword evidence="13" id="KW-1185">Reference proteome</keyword>
<evidence type="ECO:0000256" key="2">
    <source>
        <dbReference type="ARBA" id="ARBA00012374"/>
    </source>
</evidence>
<dbReference type="GO" id="GO:0050380">
    <property type="term" value="F:undecaprenyl-diphosphatase activity"/>
    <property type="evidence" value="ECO:0007669"/>
    <property type="project" value="UniProtKB-EC"/>
</dbReference>
<feature type="transmembrane region" description="Helical" evidence="10">
    <location>
        <begin position="34"/>
        <end position="54"/>
    </location>
</feature>
<evidence type="ECO:0000256" key="6">
    <source>
        <dbReference type="ARBA" id="ARBA00022989"/>
    </source>
</evidence>